<keyword evidence="4" id="KW-0732">Signal</keyword>
<keyword evidence="6 9" id="KW-0560">Oxidoreductase</keyword>
<keyword evidence="2" id="KW-0349">Heme</keyword>
<feature type="domain" description="Cytochrome c" evidence="8">
    <location>
        <begin position="210"/>
        <end position="335"/>
    </location>
</feature>
<dbReference type="Gene3D" id="1.10.760.10">
    <property type="entry name" value="Cytochrome c-like domain"/>
    <property type="match status" value="2"/>
</dbReference>
<evidence type="ECO:0000256" key="4">
    <source>
        <dbReference type="ARBA" id="ARBA00022729"/>
    </source>
</evidence>
<evidence type="ECO:0000259" key="8">
    <source>
        <dbReference type="PROSITE" id="PS51007"/>
    </source>
</evidence>
<evidence type="ECO:0000256" key="2">
    <source>
        <dbReference type="ARBA" id="ARBA00022617"/>
    </source>
</evidence>
<comment type="caution">
    <text evidence="9">The sequence shown here is derived from an EMBL/GenBank/DDBJ whole genome shotgun (WGS) entry which is preliminary data.</text>
</comment>
<dbReference type="InterPro" id="IPR004852">
    <property type="entry name" value="Di-haem_cyt_c_peroxidsae"/>
</dbReference>
<evidence type="ECO:0000256" key="1">
    <source>
        <dbReference type="ARBA" id="ARBA00004418"/>
    </source>
</evidence>
<keyword evidence="9" id="KW-0575">Peroxidase</keyword>
<keyword evidence="5" id="KW-0574">Periplasm</keyword>
<comment type="subcellular location">
    <subcellularLocation>
        <location evidence="1">Periplasm</location>
    </subcellularLocation>
</comment>
<feature type="domain" description="Cytochrome c" evidence="8">
    <location>
        <begin position="54"/>
        <end position="160"/>
    </location>
</feature>
<dbReference type="GO" id="GO:0004130">
    <property type="term" value="F:cytochrome-c peroxidase activity"/>
    <property type="evidence" value="ECO:0007669"/>
    <property type="project" value="UniProtKB-EC"/>
</dbReference>
<dbReference type="AlphaFoldDB" id="A0A1J5TT44"/>
<dbReference type="SUPFAM" id="SSF46626">
    <property type="entry name" value="Cytochrome c"/>
    <property type="match status" value="2"/>
</dbReference>
<protein>
    <submittedName>
        <fullName evidence="9">Cytochrome c551 peroxidase</fullName>
        <ecNumber evidence="9">1.11.1.5</ecNumber>
    </submittedName>
</protein>
<dbReference type="Pfam" id="PF00034">
    <property type="entry name" value="Cytochrom_C"/>
    <property type="match status" value="1"/>
</dbReference>
<dbReference type="GO" id="GO:0042597">
    <property type="term" value="C:periplasmic space"/>
    <property type="evidence" value="ECO:0007669"/>
    <property type="project" value="UniProtKB-SubCell"/>
</dbReference>
<dbReference type="PROSITE" id="PS51007">
    <property type="entry name" value="CYTC"/>
    <property type="match status" value="2"/>
</dbReference>
<dbReference type="InterPro" id="IPR009056">
    <property type="entry name" value="Cyt_c-like_dom"/>
</dbReference>
<dbReference type="InterPro" id="IPR026259">
    <property type="entry name" value="MauG/Cytc_peroxidase"/>
</dbReference>
<gene>
    <name evidence="9" type="primary">ccp_1</name>
    <name evidence="9" type="ORF">GALL_03050</name>
</gene>
<proteinExistence type="predicted"/>
<accession>A0A1J5TT44</accession>
<name>A0A1J5TT44_9ZZZZ</name>
<organism evidence="9">
    <name type="scientific">mine drainage metagenome</name>
    <dbReference type="NCBI Taxonomy" id="410659"/>
    <lineage>
        <taxon>unclassified sequences</taxon>
        <taxon>metagenomes</taxon>
        <taxon>ecological metagenomes</taxon>
    </lineage>
</organism>
<dbReference type="GO" id="GO:0009055">
    <property type="term" value="F:electron transfer activity"/>
    <property type="evidence" value="ECO:0007669"/>
    <property type="project" value="InterPro"/>
</dbReference>
<dbReference type="PIRSF" id="PIRSF000294">
    <property type="entry name" value="Cytochrome-c_peroxidase"/>
    <property type="match status" value="1"/>
</dbReference>
<evidence type="ECO:0000256" key="5">
    <source>
        <dbReference type="ARBA" id="ARBA00022764"/>
    </source>
</evidence>
<evidence type="ECO:0000256" key="7">
    <source>
        <dbReference type="ARBA" id="ARBA00023004"/>
    </source>
</evidence>
<dbReference type="Pfam" id="PF03150">
    <property type="entry name" value="CCP_MauG"/>
    <property type="match status" value="1"/>
</dbReference>
<keyword evidence="7" id="KW-0408">Iron</keyword>
<dbReference type="PANTHER" id="PTHR30600">
    <property type="entry name" value="CYTOCHROME C PEROXIDASE-RELATED"/>
    <property type="match status" value="1"/>
</dbReference>
<dbReference type="EMBL" id="MLJW01000001">
    <property type="protein sequence ID" value="OIR19424.1"/>
    <property type="molecule type" value="Genomic_DNA"/>
</dbReference>
<reference evidence="9" key="1">
    <citation type="submission" date="2016-10" db="EMBL/GenBank/DDBJ databases">
        <title>Sequence of Gallionella enrichment culture.</title>
        <authorList>
            <person name="Poehlein A."/>
            <person name="Muehling M."/>
            <person name="Daniel R."/>
        </authorList>
    </citation>
    <scope>NUCLEOTIDE SEQUENCE</scope>
</reference>
<keyword evidence="3" id="KW-0479">Metal-binding</keyword>
<evidence type="ECO:0000313" key="9">
    <source>
        <dbReference type="EMBL" id="OIR19424.1"/>
    </source>
</evidence>
<dbReference type="InterPro" id="IPR036909">
    <property type="entry name" value="Cyt_c-like_dom_sf"/>
</dbReference>
<sequence length="348" mass="37277">MERNAIKSISVGGFRAMVLSLALAGFATAGHAEDLSGWKLPQVPVPADNPQSAAKIALGHQLSFDPRLSKNDAMSCAGCHLPAAGGGGPTARAFGQGGELGRWAPTWDNAGYYTSQFWDGRAVSLEEQTGALPGHMGPITSPGEMGEDINNVVAKLNAIPGYRKQFNQVFGADATPENVAKAIAAFERTLVSGNAPFQRYVKGDRKALSPAAKRGFEVFRGKGLCITCHTPPLLTDNGFHNIGTPQVGPLKEDLGRYAVSKDEADKGKFKTPSLYNSASLAFFMHDGSFSTLRQVVEHYNRGGDPKVANQDPLIMPLKLSDQEQDDLIAFLQSLTDESLNRIQRPALP</sequence>
<dbReference type="PANTHER" id="PTHR30600:SF10">
    <property type="entry name" value="BLL6722 PROTEIN"/>
    <property type="match status" value="1"/>
</dbReference>
<evidence type="ECO:0000256" key="6">
    <source>
        <dbReference type="ARBA" id="ARBA00023002"/>
    </source>
</evidence>
<dbReference type="InterPro" id="IPR051395">
    <property type="entry name" value="Cytochrome_c_Peroxidase/MauG"/>
</dbReference>
<dbReference type="EC" id="1.11.1.5" evidence="9"/>
<dbReference type="GO" id="GO:0046872">
    <property type="term" value="F:metal ion binding"/>
    <property type="evidence" value="ECO:0007669"/>
    <property type="project" value="UniProtKB-KW"/>
</dbReference>
<dbReference type="GO" id="GO:0020037">
    <property type="term" value="F:heme binding"/>
    <property type="evidence" value="ECO:0007669"/>
    <property type="project" value="InterPro"/>
</dbReference>
<evidence type="ECO:0000256" key="3">
    <source>
        <dbReference type="ARBA" id="ARBA00022723"/>
    </source>
</evidence>